<feature type="transmembrane region" description="Helical" evidence="5">
    <location>
        <begin position="103"/>
        <end position="128"/>
    </location>
</feature>
<evidence type="ECO:0000313" key="7">
    <source>
        <dbReference type="Proteomes" id="UP000075901"/>
    </source>
</evidence>
<evidence type="ECO:0000313" key="6">
    <source>
        <dbReference type="EnsemblMetazoa" id="AMAM014794-PA"/>
    </source>
</evidence>
<dbReference type="GO" id="GO:0015149">
    <property type="term" value="F:hexose transmembrane transporter activity"/>
    <property type="evidence" value="ECO:0007669"/>
    <property type="project" value="TreeGrafter"/>
</dbReference>
<keyword evidence="2 5" id="KW-0812">Transmembrane</keyword>
<reference evidence="6" key="2">
    <citation type="submission" date="2020-05" db="UniProtKB">
        <authorList>
            <consortium name="EnsemblMetazoa"/>
        </authorList>
    </citation>
    <scope>IDENTIFICATION</scope>
    <source>
        <strain evidence="6">maculatus3</strain>
    </source>
</reference>
<dbReference type="InterPro" id="IPR045263">
    <property type="entry name" value="GLUT"/>
</dbReference>
<evidence type="ECO:0008006" key="8">
    <source>
        <dbReference type="Google" id="ProtNLM"/>
    </source>
</evidence>
<dbReference type="VEuPathDB" id="VectorBase:AMAM014794"/>
<dbReference type="EnsemblMetazoa" id="AMAM014794-RA">
    <property type="protein sequence ID" value="AMAM014794-PA"/>
    <property type="gene ID" value="AMAM014794"/>
</dbReference>
<keyword evidence="4 5" id="KW-0472">Membrane</keyword>
<name>A0A182SWF0_9DIPT</name>
<comment type="subcellular location">
    <subcellularLocation>
        <location evidence="1">Membrane</location>
    </subcellularLocation>
</comment>
<organism evidence="6 7">
    <name type="scientific">Anopheles maculatus</name>
    <dbReference type="NCBI Taxonomy" id="74869"/>
    <lineage>
        <taxon>Eukaryota</taxon>
        <taxon>Metazoa</taxon>
        <taxon>Ecdysozoa</taxon>
        <taxon>Arthropoda</taxon>
        <taxon>Hexapoda</taxon>
        <taxon>Insecta</taxon>
        <taxon>Pterygota</taxon>
        <taxon>Neoptera</taxon>
        <taxon>Endopterygota</taxon>
        <taxon>Diptera</taxon>
        <taxon>Nematocera</taxon>
        <taxon>Culicoidea</taxon>
        <taxon>Culicidae</taxon>
        <taxon>Anophelinae</taxon>
        <taxon>Anopheles</taxon>
        <taxon>Anopheles maculatus group</taxon>
    </lineage>
</organism>
<evidence type="ECO:0000256" key="4">
    <source>
        <dbReference type="ARBA" id="ARBA00023136"/>
    </source>
</evidence>
<dbReference type="Proteomes" id="UP000075901">
    <property type="component" value="Unassembled WGS sequence"/>
</dbReference>
<dbReference type="InterPro" id="IPR036259">
    <property type="entry name" value="MFS_trans_sf"/>
</dbReference>
<accession>A0A182SWF0</accession>
<dbReference type="InterPro" id="IPR005828">
    <property type="entry name" value="MFS_sugar_transport-like"/>
</dbReference>
<dbReference type="AlphaFoldDB" id="A0A182SWF0"/>
<protein>
    <recommendedName>
        <fullName evidence="8">Major facilitator superfamily (MFS) profile domain-containing protein</fullName>
    </recommendedName>
</protein>
<dbReference type="Gene3D" id="1.20.1250.20">
    <property type="entry name" value="MFS general substrate transporter like domains"/>
    <property type="match status" value="1"/>
</dbReference>
<dbReference type="PANTHER" id="PTHR23503:SF127">
    <property type="entry name" value="FI08437P-RELATED"/>
    <property type="match status" value="1"/>
</dbReference>
<keyword evidence="7" id="KW-1185">Reference proteome</keyword>
<sequence>MIPLLRDASDISRCHDLASQCIGSLTMDLTLPVRGGVLPAGRIQFNESGWTFRLVALGAITTLGASIPVGYGIGVINAPSEFIKHWSSETIFRKYDVQLTDSALRAFVAAVISIALIGGVIGSLQGAYLADKYG</sequence>
<evidence type="ECO:0000256" key="1">
    <source>
        <dbReference type="ARBA" id="ARBA00004370"/>
    </source>
</evidence>
<dbReference type="PANTHER" id="PTHR23503">
    <property type="entry name" value="SOLUTE CARRIER FAMILY 2"/>
    <property type="match status" value="1"/>
</dbReference>
<reference evidence="7" key="1">
    <citation type="submission" date="2013-09" db="EMBL/GenBank/DDBJ databases">
        <title>The Genome Sequence of Anopheles maculatus species B.</title>
        <authorList>
            <consortium name="The Broad Institute Genomics Platform"/>
            <person name="Neafsey D.E."/>
            <person name="Besansky N."/>
            <person name="Howell P."/>
            <person name="Walton C."/>
            <person name="Young S.K."/>
            <person name="Zeng Q."/>
            <person name="Gargeya S."/>
            <person name="Fitzgerald M."/>
            <person name="Haas B."/>
            <person name="Abouelleil A."/>
            <person name="Allen A.W."/>
            <person name="Alvarado L."/>
            <person name="Arachchi H.M."/>
            <person name="Berlin A.M."/>
            <person name="Chapman S.B."/>
            <person name="Gainer-Dewar J."/>
            <person name="Goldberg J."/>
            <person name="Griggs A."/>
            <person name="Gujja S."/>
            <person name="Hansen M."/>
            <person name="Howarth C."/>
            <person name="Imamovic A."/>
            <person name="Ireland A."/>
            <person name="Larimer J."/>
            <person name="McCowan C."/>
            <person name="Murphy C."/>
            <person name="Pearson M."/>
            <person name="Poon T.W."/>
            <person name="Priest M."/>
            <person name="Roberts A."/>
            <person name="Saif S."/>
            <person name="Shea T."/>
            <person name="Sisk P."/>
            <person name="Sykes S."/>
            <person name="Wortman J."/>
            <person name="Nusbaum C."/>
            <person name="Birren B."/>
        </authorList>
    </citation>
    <scope>NUCLEOTIDE SEQUENCE [LARGE SCALE GENOMIC DNA]</scope>
    <source>
        <strain evidence="7">maculatus3</strain>
    </source>
</reference>
<dbReference type="Pfam" id="PF00083">
    <property type="entry name" value="Sugar_tr"/>
    <property type="match status" value="1"/>
</dbReference>
<dbReference type="GO" id="GO:0016020">
    <property type="term" value="C:membrane"/>
    <property type="evidence" value="ECO:0007669"/>
    <property type="project" value="UniProtKB-SubCell"/>
</dbReference>
<proteinExistence type="predicted"/>
<evidence type="ECO:0000256" key="5">
    <source>
        <dbReference type="SAM" id="Phobius"/>
    </source>
</evidence>
<keyword evidence="3 5" id="KW-1133">Transmembrane helix</keyword>
<evidence type="ECO:0000256" key="2">
    <source>
        <dbReference type="ARBA" id="ARBA00022692"/>
    </source>
</evidence>
<evidence type="ECO:0000256" key="3">
    <source>
        <dbReference type="ARBA" id="ARBA00022989"/>
    </source>
</evidence>